<feature type="signal peptide" evidence="2">
    <location>
        <begin position="1"/>
        <end position="17"/>
    </location>
</feature>
<feature type="compositionally biased region" description="Low complexity" evidence="1">
    <location>
        <begin position="214"/>
        <end position="236"/>
    </location>
</feature>
<dbReference type="InterPro" id="IPR045860">
    <property type="entry name" value="Snake_toxin-like_sf"/>
</dbReference>
<evidence type="ECO:0000256" key="1">
    <source>
        <dbReference type="SAM" id="MobiDB-lite"/>
    </source>
</evidence>
<keyword evidence="4" id="KW-1185">Reference proteome</keyword>
<evidence type="ECO:0000256" key="2">
    <source>
        <dbReference type="SAM" id="SignalP"/>
    </source>
</evidence>
<proteinExistence type="predicted"/>
<feature type="region of interest" description="Disordered" evidence="1">
    <location>
        <begin position="208"/>
        <end position="264"/>
    </location>
</feature>
<gene>
    <name evidence="3" type="ORF">CAUJ_LOCUS5266</name>
</gene>
<feature type="region of interest" description="Disordered" evidence="1">
    <location>
        <begin position="106"/>
        <end position="157"/>
    </location>
</feature>
<feature type="chain" id="PRO_5035820471" evidence="2">
    <location>
        <begin position="18"/>
        <end position="264"/>
    </location>
</feature>
<sequence length="264" mass="28408">MLRCTIILLSFLQLSSSLTCYNGMKTLSMQQVGETTEECPPSAYCYNMTASAYVLVNFVKAGCSTWRCMLAANTCIHTTFQLIPVSLCCCSHDRCNVGGNPVFSDNPRQITDGRSDSNNNGGNAGGSWGDAGGNANNNGWGNNEDTQKKDKYGSDYAINDFNPKTKASSKAPKFSQKDVEKTFRDFSIDNKADEIELEGEFKKIDATYAPGYGSSKISGKSSSSSSSSSFPSSSSSGTLTMSKEMKQRPLNSGDSKSSGKEIEI</sequence>
<dbReference type="PANTHER" id="PTHR21749:SF4">
    <property type="entry name" value="PRION-LIKE-(Q_N-RICH)-DOMAIN-BEARING PROTEIN"/>
    <property type="match status" value="1"/>
</dbReference>
<dbReference type="Proteomes" id="UP000835052">
    <property type="component" value="Unassembled WGS sequence"/>
</dbReference>
<dbReference type="EMBL" id="CAJGYM010000010">
    <property type="protein sequence ID" value="CAD6189347.1"/>
    <property type="molecule type" value="Genomic_DNA"/>
</dbReference>
<dbReference type="SUPFAM" id="SSF57302">
    <property type="entry name" value="Snake toxin-like"/>
    <property type="match status" value="1"/>
</dbReference>
<comment type="caution">
    <text evidence="3">The sequence shown here is derived from an EMBL/GenBank/DDBJ whole genome shotgun (WGS) entry which is preliminary data.</text>
</comment>
<dbReference type="AlphaFoldDB" id="A0A8S1H1V1"/>
<name>A0A8S1H1V1_9PELO</name>
<organism evidence="3 4">
    <name type="scientific">Caenorhabditis auriculariae</name>
    <dbReference type="NCBI Taxonomy" id="2777116"/>
    <lineage>
        <taxon>Eukaryota</taxon>
        <taxon>Metazoa</taxon>
        <taxon>Ecdysozoa</taxon>
        <taxon>Nematoda</taxon>
        <taxon>Chromadorea</taxon>
        <taxon>Rhabditida</taxon>
        <taxon>Rhabditina</taxon>
        <taxon>Rhabditomorpha</taxon>
        <taxon>Rhabditoidea</taxon>
        <taxon>Rhabditidae</taxon>
        <taxon>Peloderinae</taxon>
        <taxon>Caenorhabditis</taxon>
    </lineage>
</organism>
<accession>A0A8S1H1V1</accession>
<feature type="compositionally biased region" description="Low complexity" evidence="1">
    <location>
        <begin position="133"/>
        <end position="143"/>
    </location>
</feature>
<protein>
    <submittedName>
        <fullName evidence="3">Uncharacterized protein</fullName>
    </submittedName>
</protein>
<keyword evidence="2" id="KW-0732">Signal</keyword>
<reference evidence="3" key="1">
    <citation type="submission" date="2020-10" db="EMBL/GenBank/DDBJ databases">
        <authorList>
            <person name="Kikuchi T."/>
        </authorList>
    </citation>
    <scope>NUCLEOTIDE SEQUENCE</scope>
    <source>
        <strain evidence="3">NKZ352</strain>
    </source>
</reference>
<feature type="compositionally biased region" description="Gly residues" evidence="1">
    <location>
        <begin position="122"/>
        <end position="132"/>
    </location>
</feature>
<dbReference type="OrthoDB" id="5847782at2759"/>
<evidence type="ECO:0000313" key="3">
    <source>
        <dbReference type="EMBL" id="CAD6189347.1"/>
    </source>
</evidence>
<evidence type="ECO:0000313" key="4">
    <source>
        <dbReference type="Proteomes" id="UP000835052"/>
    </source>
</evidence>
<dbReference type="PANTHER" id="PTHR21749">
    <property type="entry name" value="PRION-LIKE- Q/N-RICH -DOMAIN-BEARING PROTEIN PROTEIN 24"/>
    <property type="match status" value="1"/>
</dbReference>